<proteinExistence type="predicted"/>
<dbReference type="EMBL" id="RSEC01000048">
    <property type="protein sequence ID" value="RSD16342.1"/>
    <property type="molecule type" value="Genomic_DNA"/>
</dbReference>
<accession>A0A3R9ER09</accession>
<protein>
    <submittedName>
        <fullName evidence="1">Uncharacterized protein</fullName>
    </submittedName>
</protein>
<dbReference type="AlphaFoldDB" id="A0A3R9ER09"/>
<gene>
    <name evidence="1" type="ORF">EIY87_22070</name>
</gene>
<evidence type="ECO:0000313" key="1">
    <source>
        <dbReference type="EMBL" id="RSD16342.1"/>
    </source>
</evidence>
<organism evidence="1 2">
    <name type="scientific">Amycolatopsis eburnea</name>
    <dbReference type="NCBI Taxonomy" id="2267691"/>
    <lineage>
        <taxon>Bacteria</taxon>
        <taxon>Bacillati</taxon>
        <taxon>Actinomycetota</taxon>
        <taxon>Actinomycetes</taxon>
        <taxon>Pseudonocardiales</taxon>
        <taxon>Pseudonocardiaceae</taxon>
        <taxon>Amycolatopsis</taxon>
    </lineage>
</organism>
<evidence type="ECO:0000313" key="2">
    <source>
        <dbReference type="Proteomes" id="UP000267081"/>
    </source>
</evidence>
<reference evidence="1 2" key="1">
    <citation type="submission" date="2018-12" db="EMBL/GenBank/DDBJ databases">
        <title>Amycolatopsis eburnea sp. nov. actinomycete associate with arbuscular mycorrhiza fungal spore.</title>
        <authorList>
            <person name="Lumyong S."/>
            <person name="Chaiya L."/>
        </authorList>
    </citation>
    <scope>NUCLEOTIDE SEQUENCE [LARGE SCALE GENOMIC DNA]</scope>
    <source>
        <strain evidence="1 2">GLM-1</strain>
    </source>
</reference>
<dbReference type="Proteomes" id="UP000267081">
    <property type="component" value="Unassembled WGS sequence"/>
</dbReference>
<name>A0A3R9ER09_9PSEU</name>
<sequence>MNGRSRRVLVQVEHRTVTLGHASAYPGEPQPGHRVDELSYPGILVSYLQDGVVDHEVWLPMGETPTLADDEALIAALHTAMRWNRGELPEHLRTT</sequence>
<comment type="caution">
    <text evidence="1">The sequence shown here is derived from an EMBL/GenBank/DDBJ whole genome shotgun (WGS) entry which is preliminary data.</text>
</comment>
<dbReference type="OrthoDB" id="3626928at2"/>
<dbReference type="RefSeq" id="WP_125311216.1">
    <property type="nucleotide sequence ID" value="NZ_RSEC01000048.1"/>
</dbReference>
<keyword evidence="2" id="KW-1185">Reference proteome</keyword>